<dbReference type="Gene3D" id="3.90.950.10">
    <property type="match status" value="1"/>
</dbReference>
<feature type="binding site" evidence="7">
    <location>
        <begin position="197"/>
        <end position="198"/>
    </location>
    <ligand>
        <name>substrate</name>
    </ligand>
</feature>
<evidence type="ECO:0000256" key="3">
    <source>
        <dbReference type="ARBA" id="ARBA00022741"/>
    </source>
</evidence>
<keyword evidence="5 7" id="KW-0460">Magnesium</keyword>
<evidence type="ECO:0000256" key="6">
    <source>
        <dbReference type="ARBA" id="ARBA00023080"/>
    </source>
</evidence>
<dbReference type="NCBIfam" id="TIGR00042">
    <property type="entry name" value="RdgB/HAM1 family non-canonical purine NTP pyrophosphatase"/>
    <property type="match status" value="1"/>
</dbReference>
<comment type="catalytic activity">
    <reaction evidence="7">
        <text>ITP + H2O = IMP + diphosphate + H(+)</text>
        <dbReference type="Rhea" id="RHEA:29399"/>
        <dbReference type="ChEBI" id="CHEBI:15377"/>
        <dbReference type="ChEBI" id="CHEBI:15378"/>
        <dbReference type="ChEBI" id="CHEBI:33019"/>
        <dbReference type="ChEBI" id="CHEBI:58053"/>
        <dbReference type="ChEBI" id="CHEBI:61402"/>
        <dbReference type="EC" id="3.6.1.66"/>
    </reaction>
</comment>
<dbReference type="InterPro" id="IPR029001">
    <property type="entry name" value="ITPase-like_fam"/>
</dbReference>
<proteinExistence type="inferred from homology"/>
<reference evidence="9 10" key="1">
    <citation type="submission" date="2024-02" db="EMBL/GenBank/DDBJ databases">
        <title>A new putative Pannonibacter species isolated from two cases of bloodstream infections in paediatric patients.</title>
        <authorList>
            <person name="Castellana S."/>
            <person name="De Laurentiis V."/>
            <person name="Grassi M."/>
            <person name="De Leonardis F."/>
            <person name="Mosca A."/>
            <person name="De Carlo C."/>
            <person name="Sparapano E."/>
            <person name="Ronga L."/>
            <person name="Santacroce L."/>
            <person name="Chironna M."/>
            <person name="De Robertis A."/>
            <person name="Bianco A."/>
            <person name="Del Sambro L."/>
            <person name="Capozzi L."/>
            <person name="Parisi A."/>
        </authorList>
    </citation>
    <scope>NUCLEOTIDE SEQUENCE [LARGE SCALE GENOMIC DNA]</scope>
    <source>
        <strain evidence="9 10">Pt2</strain>
    </source>
</reference>
<comment type="cofactor">
    <cofactor evidence="7">
        <name>Mg(2+)</name>
        <dbReference type="ChEBI" id="CHEBI:18420"/>
    </cofactor>
    <text evidence="7">Binds 1 Mg(2+) ion per subunit.</text>
</comment>
<sequence length="213" mass="23165">MAHRKLEPGRLVVATHNAGKLREIRELLGPYGFDVVSAGELDLPEPEETGTTFEANAELKARAAAEASGLPSLADDSGFCAAALNGDPGIYSARWAGPEKDFAMAMRNVEEKLQQAGAVTAEARRGSFVAVLCLAWPDGHAEFFRGEVEGQIVWPPRGTKGFGYDPMFQPDGHERTFGEMTSEEKHGWSRTTPALSHRARAFTLFSKACLEQE</sequence>
<comment type="caution">
    <text evidence="9">The sequence shown here is derived from an EMBL/GenBank/DDBJ whole genome shotgun (WGS) entry which is preliminary data.</text>
</comment>
<keyword evidence="10" id="KW-1185">Reference proteome</keyword>
<comment type="catalytic activity">
    <reaction evidence="7">
        <text>dITP + H2O = dIMP + diphosphate + H(+)</text>
        <dbReference type="Rhea" id="RHEA:28342"/>
        <dbReference type="ChEBI" id="CHEBI:15377"/>
        <dbReference type="ChEBI" id="CHEBI:15378"/>
        <dbReference type="ChEBI" id="CHEBI:33019"/>
        <dbReference type="ChEBI" id="CHEBI:61194"/>
        <dbReference type="ChEBI" id="CHEBI:61382"/>
        <dbReference type="EC" id="3.6.1.66"/>
    </reaction>
</comment>
<evidence type="ECO:0000313" key="9">
    <source>
        <dbReference type="EMBL" id="MEH0095883.1"/>
    </source>
</evidence>
<dbReference type="PANTHER" id="PTHR11067">
    <property type="entry name" value="INOSINE TRIPHOSPHATE PYROPHOSPHATASE/HAM1 PROTEIN"/>
    <property type="match status" value="1"/>
</dbReference>
<comment type="catalytic activity">
    <reaction evidence="7">
        <text>XTP + H2O = XMP + diphosphate + H(+)</text>
        <dbReference type="Rhea" id="RHEA:28610"/>
        <dbReference type="ChEBI" id="CHEBI:15377"/>
        <dbReference type="ChEBI" id="CHEBI:15378"/>
        <dbReference type="ChEBI" id="CHEBI:33019"/>
        <dbReference type="ChEBI" id="CHEBI:57464"/>
        <dbReference type="ChEBI" id="CHEBI:61314"/>
        <dbReference type="EC" id="3.6.1.66"/>
    </reaction>
</comment>
<evidence type="ECO:0000256" key="1">
    <source>
        <dbReference type="ARBA" id="ARBA00008023"/>
    </source>
</evidence>
<evidence type="ECO:0000256" key="5">
    <source>
        <dbReference type="ARBA" id="ARBA00022842"/>
    </source>
</evidence>
<dbReference type="InterPro" id="IPR020922">
    <property type="entry name" value="dITP/XTP_pyrophosphatase"/>
</dbReference>
<feature type="binding site" evidence="7">
    <location>
        <position position="47"/>
    </location>
    <ligand>
        <name>Mg(2+)</name>
        <dbReference type="ChEBI" id="CHEBI:18420"/>
    </ligand>
</feature>
<dbReference type="EC" id="3.6.1.66" evidence="7"/>
<feature type="binding site" evidence="7">
    <location>
        <position position="185"/>
    </location>
    <ligand>
        <name>substrate</name>
    </ligand>
</feature>
<dbReference type="PANTHER" id="PTHR11067:SF9">
    <property type="entry name" value="INOSINE TRIPHOSPHATE PYROPHOSPHATASE"/>
    <property type="match status" value="1"/>
</dbReference>
<evidence type="ECO:0000256" key="8">
    <source>
        <dbReference type="RuleBase" id="RU003781"/>
    </source>
</evidence>
<accession>A0ABU7ZLH8</accession>
<dbReference type="Pfam" id="PF01725">
    <property type="entry name" value="Ham1p_like"/>
    <property type="match status" value="1"/>
</dbReference>
<keyword evidence="4 7" id="KW-0378">Hydrolase</keyword>
<dbReference type="HAMAP" id="MF_01405">
    <property type="entry name" value="Non_canon_purine_NTPase"/>
    <property type="match status" value="1"/>
</dbReference>
<evidence type="ECO:0000256" key="2">
    <source>
        <dbReference type="ARBA" id="ARBA00022723"/>
    </source>
</evidence>
<organism evidence="9 10">
    <name type="scientific">Pannonibacter anstelovis</name>
    <dbReference type="NCBI Taxonomy" id="3121537"/>
    <lineage>
        <taxon>Bacteria</taxon>
        <taxon>Pseudomonadati</taxon>
        <taxon>Pseudomonadota</taxon>
        <taxon>Alphaproteobacteria</taxon>
        <taxon>Hyphomicrobiales</taxon>
        <taxon>Stappiaceae</taxon>
        <taxon>Pannonibacter</taxon>
    </lineage>
</organism>
<evidence type="ECO:0000256" key="7">
    <source>
        <dbReference type="HAMAP-Rule" id="MF_01405"/>
    </source>
</evidence>
<keyword evidence="3 7" id="KW-0547">Nucleotide-binding</keyword>
<comment type="similarity">
    <text evidence="1 7 8">Belongs to the HAM1 NTPase family.</text>
</comment>
<evidence type="ECO:0000256" key="4">
    <source>
        <dbReference type="ARBA" id="ARBA00022801"/>
    </source>
</evidence>
<protein>
    <recommendedName>
        <fullName evidence="7">dITP/XTP pyrophosphatase</fullName>
        <ecNumber evidence="7">3.6.1.66</ecNumber>
    </recommendedName>
    <alternativeName>
        <fullName evidence="7">Non-canonical purine NTP pyrophosphatase</fullName>
    </alternativeName>
    <alternativeName>
        <fullName evidence="7">Non-standard purine NTP pyrophosphatase</fullName>
    </alternativeName>
    <alternativeName>
        <fullName evidence="7">Nucleoside-triphosphate diphosphatase</fullName>
    </alternativeName>
    <alternativeName>
        <fullName evidence="7">Nucleoside-triphosphate pyrophosphatase</fullName>
        <shortName evidence="7">NTPase</shortName>
    </alternativeName>
</protein>
<feature type="binding site" evidence="7">
    <location>
        <begin position="15"/>
        <end position="20"/>
    </location>
    <ligand>
        <name>substrate</name>
    </ligand>
</feature>
<dbReference type="InterPro" id="IPR002637">
    <property type="entry name" value="RdgB/HAM1"/>
</dbReference>
<dbReference type="SUPFAM" id="SSF52972">
    <property type="entry name" value="ITPase-like"/>
    <property type="match status" value="1"/>
</dbReference>
<feature type="active site" description="Proton acceptor" evidence="7">
    <location>
        <position position="76"/>
    </location>
</feature>
<dbReference type="CDD" id="cd00515">
    <property type="entry name" value="HAM1"/>
    <property type="match status" value="1"/>
</dbReference>
<feature type="binding site" evidence="7">
    <location>
        <position position="76"/>
    </location>
    <ligand>
        <name>Mg(2+)</name>
        <dbReference type="ChEBI" id="CHEBI:18420"/>
    </ligand>
</feature>
<dbReference type="Proteomes" id="UP001380822">
    <property type="component" value="Unassembled WGS sequence"/>
</dbReference>
<evidence type="ECO:0000313" key="10">
    <source>
        <dbReference type="Proteomes" id="UP001380822"/>
    </source>
</evidence>
<feature type="binding site" evidence="7">
    <location>
        <position position="77"/>
    </location>
    <ligand>
        <name>substrate</name>
    </ligand>
</feature>
<dbReference type="EMBL" id="JBAKBE010000003">
    <property type="protein sequence ID" value="MEH0095883.1"/>
    <property type="molecule type" value="Genomic_DNA"/>
</dbReference>
<gene>
    <name evidence="9" type="primary">rdgB</name>
    <name evidence="9" type="ORF">V6L76_06455</name>
</gene>
<comment type="function">
    <text evidence="7">Pyrophosphatase that catalyzes the hydrolysis of nucleoside triphosphates to their monophosphate derivatives, with a high preference for the non-canonical purine nucleotides XTP (xanthosine triphosphate), dITP (deoxyinosine triphosphate) and ITP. Seems to function as a house-cleaning enzyme that removes non-canonical purine nucleotides from the nucleotide pool, thus preventing their incorporation into DNA/RNA and avoiding chromosomal lesions.</text>
</comment>
<comment type="subunit">
    <text evidence="7">Homodimer.</text>
</comment>
<name>A0ABU7ZLH8_9HYPH</name>
<dbReference type="RefSeq" id="WP_334250698.1">
    <property type="nucleotide sequence ID" value="NZ_JBAKBE010000003.1"/>
</dbReference>
<keyword evidence="6 7" id="KW-0546">Nucleotide metabolism</keyword>
<feature type="binding site" evidence="7">
    <location>
        <begin position="162"/>
        <end position="165"/>
    </location>
    <ligand>
        <name>substrate</name>
    </ligand>
</feature>
<keyword evidence="2 7" id="KW-0479">Metal-binding</keyword>